<feature type="compositionally biased region" description="Pro residues" evidence="2">
    <location>
        <begin position="489"/>
        <end position="501"/>
    </location>
</feature>
<dbReference type="PROSITE" id="PS50878">
    <property type="entry name" value="RT_POL"/>
    <property type="match status" value="1"/>
</dbReference>
<name>A0A813CAT0_9DINO</name>
<evidence type="ECO:0008006" key="7">
    <source>
        <dbReference type="Google" id="ProtNLM"/>
    </source>
</evidence>
<gene>
    <name evidence="5" type="ORF">SNEC2469_LOCUS33765</name>
</gene>
<dbReference type="PANTHER" id="PTHR47510">
    <property type="entry name" value="REVERSE TRANSCRIPTASE DOMAIN-CONTAINING PROTEIN"/>
    <property type="match status" value="1"/>
</dbReference>
<keyword evidence="1" id="KW-0863">Zinc-finger</keyword>
<reference evidence="5" key="1">
    <citation type="submission" date="2021-02" db="EMBL/GenBank/DDBJ databases">
        <authorList>
            <person name="Dougan E. K."/>
            <person name="Rhodes N."/>
            <person name="Thang M."/>
            <person name="Chan C."/>
        </authorList>
    </citation>
    <scope>NUCLEOTIDE SEQUENCE</scope>
</reference>
<organism evidence="5 6">
    <name type="scientific">Symbiodinium necroappetens</name>
    <dbReference type="NCBI Taxonomy" id="1628268"/>
    <lineage>
        <taxon>Eukaryota</taxon>
        <taxon>Sar</taxon>
        <taxon>Alveolata</taxon>
        <taxon>Dinophyceae</taxon>
        <taxon>Suessiales</taxon>
        <taxon>Symbiodiniaceae</taxon>
        <taxon>Symbiodinium</taxon>
    </lineage>
</organism>
<sequence length="1656" mass="185732">MKEPSTSSRLEPTTAPGDTVCAVKTTDPPAGTEDRGEKRTQSLKSKSASFEAAPSSQAPGPDAGTPEITEDPAASVSDSSAAVQTPEADIPPWARRMLQRRAKDRAAKRVIRKAKGPPRPTKRPFWLLPMDDEKDATADEVGGAVPPQPIGPLCSELTLPLELRSSTVRLTSWQVVGQVHLAQTVQLWQPHSGLHPGRHDLPLTNHGSAHAPEVCMRHWYHHSEARLGSSWLEGEDLRPPAVEVRITTRFLSLATSLSYKCWTWIVWTEMLAYYLSRTNPGSTMSYPPPSSSHTDDPGSSKTSFNILCLLMSHSGPNAGARQMTQACFPGAKLPVGVRVVSGCHPLTRPSGRPWMSCGKPWQELHNRLTPVGTAPFGSLLQTPHILSEILSTCMIVCWRSRDPHRGPTHARSTHRTINCLLQYCSRVMHHFCFPKPVYRLRYRCRVLIQHVMSRAPALPYLTHFISGPHGPRLSGPRTPQAETGLPLTRPDPSPRPQPTWPRPSCRRLGGRSLCTGFLLLSALVTPASGVHHHVPSYISTQNEPRMSPAWHCEGNPADPAPHSFARKRSYKRAIRRAAQHPDQTTTYRGRQCTLRQLCAGYQGSRPKPKSEQRAQAHVLHRSQDRILVMTWNAGGLSSDLWHELLLKLQHLPPAARPQILCVQESHWKDTVAPTFVTANWQVYCSPATDSKSAGLITLIDKSLLPQCQVMFADPHPGRVQHIRVVHSAWSVDILNIYQKTYNSHPKASSDSKAVRATIWRCIADQVQRVPQRSTLVLMGDFNCPLMPGGYVGPRADVGSGTHPPDQLQLQHILEQYALLHLNSWSRQTGATYVHQKGESLIDHLLMRTTQADNRAKQARRVHLGLAEWRQGGKHLPIMASIPVQLFCKLNGRKPAARQWNHWEVVRLCKDESDPRCQRLRELCRTRLSQATDIASLNQLLIQCAMEVFPSPPGSQRLALWQTPHMQGGIKAMWAAYHEWKTLARTAPTSLLAISRAYHTFKQAHKDFRKAGKASRKQWFQGRLKDLQSAATSGDTRTLYRHIRTLAPKQVKTKVQLRDPHGRLQDEAAQIKQLETHYRKLYAADEPPAKAGPPRTTICLHLQEAEFAEALASLSPHKATPPGLATNSLWRMVADLVAPVVCDWARAWEQIPCEWRDASLVLVPKVPRPLSPKNLRPIGLTESSGRACAKLLQLKLRPYATQYLQGIAQFAYLPNRDASMAIQRASQHCTYVKSKCAHGLRTIADRQENLPQAEPNFAGIQLSLDMSSAFDLVDWRLLARSLSEAGVPQELSDQVMSWYHCITYSITHLGKQARVIAQQGLRQGCQLAPLLWAMAVGCIAKETMGTSDPIPPTWLQDNMTTYADDIHLKACCRSVAQLDRAMHYFGLVLDALTRHDMVINTTKSAILIRYRGHFLKTWLRRHRVAVKDGHVLRFRSSQGREYRIPIKDKHTYLGVSLSYQDMPKQTVSHRLQAANQAWQRLRRILCAPRQLELSQRLTLWKATILPTLMYGLAAVEPATKDVQRTQAMISKHLRAMTHSFAHLQHESTKHLHERCNIPTATAQLLKESTAFLGRLRLLATEVPFIRSEQVESTRTYAAGLQVATESQWTQPEPAGYSEAAYHCSTCNRAFNSFRLLRSHEAKWHGRKTPRATGEMFD</sequence>
<dbReference type="PROSITE" id="PS50157">
    <property type="entry name" value="ZINC_FINGER_C2H2_2"/>
    <property type="match status" value="1"/>
</dbReference>
<dbReference type="Proteomes" id="UP000601435">
    <property type="component" value="Unassembled WGS sequence"/>
</dbReference>
<feature type="domain" description="Reverse transcriptase" evidence="4">
    <location>
        <begin position="1143"/>
        <end position="1456"/>
    </location>
</feature>
<dbReference type="InterPro" id="IPR005135">
    <property type="entry name" value="Endo/exonuclease/phosphatase"/>
</dbReference>
<evidence type="ECO:0000259" key="3">
    <source>
        <dbReference type="PROSITE" id="PS50157"/>
    </source>
</evidence>
<evidence type="ECO:0000256" key="1">
    <source>
        <dbReference type="PROSITE-ProRule" id="PRU00042"/>
    </source>
</evidence>
<keyword evidence="6" id="KW-1185">Reference proteome</keyword>
<feature type="compositionally biased region" description="Polar residues" evidence="2">
    <location>
        <begin position="1"/>
        <end position="11"/>
    </location>
</feature>
<proteinExistence type="predicted"/>
<dbReference type="PANTHER" id="PTHR47510:SF3">
    <property type="entry name" value="ENDO_EXONUCLEASE_PHOSPHATASE DOMAIN-CONTAINING PROTEIN"/>
    <property type="match status" value="1"/>
</dbReference>
<keyword evidence="1" id="KW-0862">Zinc</keyword>
<evidence type="ECO:0000313" key="6">
    <source>
        <dbReference type="Proteomes" id="UP000601435"/>
    </source>
</evidence>
<dbReference type="Pfam" id="PF03372">
    <property type="entry name" value="Exo_endo_phos"/>
    <property type="match status" value="1"/>
</dbReference>
<dbReference type="Pfam" id="PF00078">
    <property type="entry name" value="RVT_1"/>
    <property type="match status" value="1"/>
</dbReference>
<dbReference type="InterPro" id="IPR036691">
    <property type="entry name" value="Endo/exonu/phosph_ase_sf"/>
</dbReference>
<feature type="region of interest" description="Disordered" evidence="2">
    <location>
        <begin position="1"/>
        <end position="94"/>
    </location>
</feature>
<protein>
    <recommendedName>
        <fullName evidence="7">LINE-1 reverse transcriptase-like</fullName>
    </recommendedName>
</protein>
<dbReference type="GO" id="GO:0008270">
    <property type="term" value="F:zinc ion binding"/>
    <property type="evidence" value="ECO:0007669"/>
    <property type="project" value="UniProtKB-KW"/>
</dbReference>
<evidence type="ECO:0000256" key="2">
    <source>
        <dbReference type="SAM" id="MobiDB-lite"/>
    </source>
</evidence>
<dbReference type="Gene3D" id="3.60.10.10">
    <property type="entry name" value="Endonuclease/exonuclease/phosphatase"/>
    <property type="match status" value="1"/>
</dbReference>
<dbReference type="InterPro" id="IPR013087">
    <property type="entry name" value="Znf_C2H2_type"/>
</dbReference>
<dbReference type="GO" id="GO:0003824">
    <property type="term" value="F:catalytic activity"/>
    <property type="evidence" value="ECO:0007669"/>
    <property type="project" value="InterPro"/>
</dbReference>
<feature type="compositionally biased region" description="Low complexity" evidence="2">
    <location>
        <begin position="73"/>
        <end position="83"/>
    </location>
</feature>
<feature type="domain" description="C2H2-type" evidence="3">
    <location>
        <begin position="1620"/>
        <end position="1648"/>
    </location>
</feature>
<dbReference type="InterPro" id="IPR000477">
    <property type="entry name" value="RT_dom"/>
</dbReference>
<feature type="region of interest" description="Disordered" evidence="2">
    <location>
        <begin position="469"/>
        <end position="504"/>
    </location>
</feature>
<evidence type="ECO:0000313" key="5">
    <source>
        <dbReference type="EMBL" id="CAE7940094.1"/>
    </source>
</evidence>
<keyword evidence="1" id="KW-0479">Metal-binding</keyword>
<dbReference type="OrthoDB" id="406737at2759"/>
<accession>A0A813CAT0</accession>
<dbReference type="EMBL" id="CAJNJA010090408">
    <property type="protein sequence ID" value="CAE7940094.1"/>
    <property type="molecule type" value="Genomic_DNA"/>
</dbReference>
<dbReference type="SUPFAM" id="SSF56219">
    <property type="entry name" value="DNase I-like"/>
    <property type="match status" value="1"/>
</dbReference>
<dbReference type="PROSITE" id="PS00028">
    <property type="entry name" value="ZINC_FINGER_C2H2_1"/>
    <property type="match status" value="1"/>
</dbReference>
<comment type="caution">
    <text evidence="5">The sequence shown here is derived from an EMBL/GenBank/DDBJ whole genome shotgun (WGS) entry which is preliminary data.</text>
</comment>
<evidence type="ECO:0000259" key="4">
    <source>
        <dbReference type="PROSITE" id="PS50878"/>
    </source>
</evidence>
<feature type="compositionally biased region" description="Polar residues" evidence="2">
    <location>
        <begin position="42"/>
        <end position="58"/>
    </location>
</feature>